<protein>
    <submittedName>
        <fullName evidence="1">Uncharacterized protein</fullName>
    </submittedName>
</protein>
<comment type="caution">
    <text evidence="1">The sequence shown here is derived from an EMBL/GenBank/DDBJ whole genome shotgun (WGS) entry which is preliminary data.</text>
</comment>
<dbReference type="EMBL" id="CM044705">
    <property type="protein sequence ID" value="KAI5662424.1"/>
    <property type="molecule type" value="Genomic_DNA"/>
</dbReference>
<accession>A0ACC0ANK7</accession>
<proteinExistence type="predicted"/>
<reference evidence="2" key="1">
    <citation type="journal article" date="2023" name="Nat. Plants">
        <title>Single-cell RNA sequencing provides a high-resolution roadmap for understanding the multicellular compartmentation of specialized metabolism.</title>
        <authorList>
            <person name="Sun S."/>
            <person name="Shen X."/>
            <person name="Li Y."/>
            <person name="Li Y."/>
            <person name="Wang S."/>
            <person name="Li R."/>
            <person name="Zhang H."/>
            <person name="Shen G."/>
            <person name="Guo B."/>
            <person name="Wei J."/>
            <person name="Xu J."/>
            <person name="St-Pierre B."/>
            <person name="Chen S."/>
            <person name="Sun C."/>
        </authorList>
    </citation>
    <scope>NUCLEOTIDE SEQUENCE [LARGE SCALE GENOMIC DNA]</scope>
</reference>
<sequence>MSAGTNNELMLDVHDLSESSTGEKRKREGKFRSKAWDHFTKLIKEDGTYEKCKCNHCHKLFTCSSKSGTTHLLRHITEGICPVFKKEKRDGTPSALAYLRGSSEPRGSVLPWKYDQGSSQQIDGQDPLLPVSIDDDIENQTSEGLGLGLGEDYGDQATTANLGKLPQLGGLKSQPRGESWLNEFRACVKRLVDLTNEGVPKGSAMKPCSAVAAPDYSIATALRFLNEMDDIPQSSEMYLDAFELLKDAGERECFICLPPEPRRRWLQRMLHRQHPLRYAYSF</sequence>
<organism evidence="1 2">
    <name type="scientific">Catharanthus roseus</name>
    <name type="common">Madagascar periwinkle</name>
    <name type="synonym">Vinca rosea</name>
    <dbReference type="NCBI Taxonomy" id="4058"/>
    <lineage>
        <taxon>Eukaryota</taxon>
        <taxon>Viridiplantae</taxon>
        <taxon>Streptophyta</taxon>
        <taxon>Embryophyta</taxon>
        <taxon>Tracheophyta</taxon>
        <taxon>Spermatophyta</taxon>
        <taxon>Magnoliopsida</taxon>
        <taxon>eudicotyledons</taxon>
        <taxon>Gunneridae</taxon>
        <taxon>Pentapetalae</taxon>
        <taxon>asterids</taxon>
        <taxon>lamiids</taxon>
        <taxon>Gentianales</taxon>
        <taxon>Apocynaceae</taxon>
        <taxon>Rauvolfioideae</taxon>
        <taxon>Vinceae</taxon>
        <taxon>Catharanthinae</taxon>
        <taxon>Catharanthus</taxon>
    </lineage>
</organism>
<evidence type="ECO:0000313" key="1">
    <source>
        <dbReference type="EMBL" id="KAI5662424.1"/>
    </source>
</evidence>
<name>A0ACC0ANK7_CATRO</name>
<gene>
    <name evidence="1" type="ORF">M9H77_21747</name>
</gene>
<keyword evidence="2" id="KW-1185">Reference proteome</keyword>
<evidence type="ECO:0000313" key="2">
    <source>
        <dbReference type="Proteomes" id="UP001060085"/>
    </source>
</evidence>
<dbReference type="Proteomes" id="UP001060085">
    <property type="component" value="Linkage Group LG05"/>
</dbReference>